<evidence type="ECO:0000313" key="2">
    <source>
        <dbReference type="EMBL" id="JAD81551.1"/>
    </source>
</evidence>
<reference evidence="2" key="2">
    <citation type="journal article" date="2015" name="Data Brief">
        <title>Shoot transcriptome of the giant reed, Arundo donax.</title>
        <authorList>
            <person name="Barrero R.A."/>
            <person name="Guerrero F.D."/>
            <person name="Moolhuijzen P."/>
            <person name="Goolsby J.A."/>
            <person name="Tidwell J."/>
            <person name="Bellgard S.E."/>
            <person name="Bellgard M.I."/>
        </authorList>
    </citation>
    <scope>NUCLEOTIDE SEQUENCE</scope>
    <source>
        <tissue evidence="2">Shoot tissue taken approximately 20 cm above the soil surface</tissue>
    </source>
</reference>
<accession>A0A0A9D137</accession>
<organism evidence="2">
    <name type="scientific">Arundo donax</name>
    <name type="common">Giant reed</name>
    <name type="synonym">Donax arundinaceus</name>
    <dbReference type="NCBI Taxonomy" id="35708"/>
    <lineage>
        <taxon>Eukaryota</taxon>
        <taxon>Viridiplantae</taxon>
        <taxon>Streptophyta</taxon>
        <taxon>Embryophyta</taxon>
        <taxon>Tracheophyta</taxon>
        <taxon>Spermatophyta</taxon>
        <taxon>Magnoliopsida</taxon>
        <taxon>Liliopsida</taxon>
        <taxon>Poales</taxon>
        <taxon>Poaceae</taxon>
        <taxon>PACMAD clade</taxon>
        <taxon>Arundinoideae</taxon>
        <taxon>Arundineae</taxon>
        <taxon>Arundo</taxon>
    </lineage>
</organism>
<proteinExistence type="predicted"/>
<dbReference type="EMBL" id="GBRH01216344">
    <property type="protein sequence ID" value="JAD81551.1"/>
    <property type="molecule type" value="Transcribed_RNA"/>
</dbReference>
<evidence type="ECO:0000256" key="1">
    <source>
        <dbReference type="SAM" id="MobiDB-lite"/>
    </source>
</evidence>
<protein>
    <submittedName>
        <fullName evidence="2">Uncharacterized protein</fullName>
    </submittedName>
</protein>
<name>A0A0A9D137_ARUDO</name>
<sequence length="128" mass="12435">MSPPDSARAFLQSIMPAPVASRNCLTRAGEIVAVVVLVCSTPAAATSAPVCSLEAAAASATAAGSFSTLSLVASPLLVVTGTSSAAEDSSGSEGLSSVSETEDALVLSGAPLEDSSTPAVGEFSDCTV</sequence>
<feature type="compositionally biased region" description="Low complexity" evidence="1">
    <location>
        <begin position="83"/>
        <end position="99"/>
    </location>
</feature>
<feature type="region of interest" description="Disordered" evidence="1">
    <location>
        <begin position="83"/>
        <end position="120"/>
    </location>
</feature>
<dbReference type="AlphaFoldDB" id="A0A0A9D137"/>
<reference evidence="2" key="1">
    <citation type="submission" date="2014-09" db="EMBL/GenBank/DDBJ databases">
        <authorList>
            <person name="Magalhaes I.L.F."/>
            <person name="Oliveira U."/>
            <person name="Santos F.R."/>
            <person name="Vidigal T.H.D.A."/>
            <person name="Brescovit A.D."/>
            <person name="Santos A.J."/>
        </authorList>
    </citation>
    <scope>NUCLEOTIDE SEQUENCE</scope>
    <source>
        <tissue evidence="2">Shoot tissue taken approximately 20 cm above the soil surface</tissue>
    </source>
</reference>